<evidence type="ECO:0000313" key="2">
    <source>
        <dbReference type="Proteomes" id="UP000499080"/>
    </source>
</evidence>
<dbReference type="EMBL" id="BGPR01074749">
    <property type="protein sequence ID" value="GBO46820.1"/>
    <property type="molecule type" value="Genomic_DNA"/>
</dbReference>
<proteinExistence type="predicted"/>
<reference evidence="1 2" key="1">
    <citation type="journal article" date="2019" name="Sci. Rep.">
        <title>Orb-weaving spider Araneus ventricosus genome elucidates the spidroin gene catalogue.</title>
        <authorList>
            <person name="Kono N."/>
            <person name="Nakamura H."/>
            <person name="Ohtoshi R."/>
            <person name="Moran D.A.P."/>
            <person name="Shinohara A."/>
            <person name="Yoshida Y."/>
            <person name="Fujiwara M."/>
            <person name="Mori M."/>
            <person name="Tomita M."/>
            <person name="Arakawa K."/>
        </authorList>
    </citation>
    <scope>NUCLEOTIDE SEQUENCE [LARGE SCALE GENOMIC DNA]</scope>
</reference>
<keyword evidence="2" id="KW-1185">Reference proteome</keyword>
<comment type="caution">
    <text evidence="1">The sequence shown here is derived from an EMBL/GenBank/DDBJ whole genome shotgun (WGS) entry which is preliminary data.</text>
</comment>
<dbReference type="AlphaFoldDB" id="A0A4Y2XCU4"/>
<feature type="non-terminal residue" evidence="1">
    <location>
        <position position="1"/>
    </location>
</feature>
<gene>
    <name evidence="1" type="ORF">AVEN_201246_1</name>
</gene>
<sequence length="54" mass="5842">VEIHTPSESTRFHRSGSLLCSVHIRPLAPAPHVPVPLQSGCSVMAQARRGKRSV</sequence>
<dbReference type="Proteomes" id="UP000499080">
    <property type="component" value="Unassembled WGS sequence"/>
</dbReference>
<accession>A0A4Y2XCU4</accession>
<protein>
    <submittedName>
        <fullName evidence="1">Uncharacterized protein</fullName>
    </submittedName>
</protein>
<name>A0A4Y2XCU4_ARAVE</name>
<evidence type="ECO:0000313" key="1">
    <source>
        <dbReference type="EMBL" id="GBO46820.1"/>
    </source>
</evidence>
<organism evidence="1 2">
    <name type="scientific">Araneus ventricosus</name>
    <name type="common">Orbweaver spider</name>
    <name type="synonym">Epeira ventricosa</name>
    <dbReference type="NCBI Taxonomy" id="182803"/>
    <lineage>
        <taxon>Eukaryota</taxon>
        <taxon>Metazoa</taxon>
        <taxon>Ecdysozoa</taxon>
        <taxon>Arthropoda</taxon>
        <taxon>Chelicerata</taxon>
        <taxon>Arachnida</taxon>
        <taxon>Araneae</taxon>
        <taxon>Araneomorphae</taxon>
        <taxon>Entelegynae</taxon>
        <taxon>Araneoidea</taxon>
        <taxon>Araneidae</taxon>
        <taxon>Araneus</taxon>
    </lineage>
</organism>